<evidence type="ECO:0000313" key="5">
    <source>
        <dbReference type="EMBL" id="SFV68802.1"/>
    </source>
</evidence>
<evidence type="ECO:0000256" key="2">
    <source>
        <dbReference type="ARBA" id="ARBA00022679"/>
    </source>
</evidence>
<dbReference type="InterPro" id="IPR022488">
    <property type="entry name" value="PPK2-related"/>
</dbReference>
<dbReference type="EMBL" id="FPHL01000054">
    <property type="protein sequence ID" value="SFV68802.1"/>
    <property type="molecule type" value="Genomic_DNA"/>
</dbReference>
<dbReference type="Gene3D" id="3.40.50.300">
    <property type="entry name" value="P-loop containing nucleotide triphosphate hydrolases"/>
    <property type="match status" value="1"/>
</dbReference>
<name>A0A1W1CSY3_9ZZZZ</name>
<dbReference type="GO" id="GO:0006793">
    <property type="term" value="P:phosphorus metabolic process"/>
    <property type="evidence" value="ECO:0007669"/>
    <property type="project" value="InterPro"/>
</dbReference>
<dbReference type="Pfam" id="PF03976">
    <property type="entry name" value="PPK2"/>
    <property type="match status" value="1"/>
</dbReference>
<keyword evidence="3" id="KW-0418">Kinase</keyword>
<dbReference type="AlphaFoldDB" id="A0A1W1CSY3"/>
<gene>
    <name evidence="5" type="ORF">MNB_SV-10-1086</name>
</gene>
<dbReference type="NCBIfam" id="TIGR03707">
    <property type="entry name" value="PPK2_P_aer"/>
    <property type="match status" value="1"/>
</dbReference>
<dbReference type="PANTHER" id="PTHR34383:SF1">
    <property type="entry name" value="ADP-POLYPHOSPHATE PHOSPHOTRANSFERASE"/>
    <property type="match status" value="1"/>
</dbReference>
<accession>A0A1W1CSY3</accession>
<evidence type="ECO:0000256" key="3">
    <source>
        <dbReference type="ARBA" id="ARBA00022777"/>
    </source>
</evidence>
<keyword evidence="2 5" id="KW-0808">Transferase</keyword>
<protein>
    <submittedName>
        <fullName evidence="5">UDP-galactose-lipid carrier transferase</fullName>
        <ecNumber evidence="5">2.-.-.-</ecNumber>
    </submittedName>
</protein>
<organism evidence="5">
    <name type="scientific">hydrothermal vent metagenome</name>
    <dbReference type="NCBI Taxonomy" id="652676"/>
    <lineage>
        <taxon>unclassified sequences</taxon>
        <taxon>metagenomes</taxon>
        <taxon>ecological metagenomes</taxon>
    </lineage>
</organism>
<dbReference type="InterPro" id="IPR016898">
    <property type="entry name" value="Polyphosphate_phosphotransfera"/>
</dbReference>
<dbReference type="InterPro" id="IPR027417">
    <property type="entry name" value="P-loop_NTPase"/>
</dbReference>
<dbReference type="GO" id="GO:0008976">
    <property type="term" value="F:polyphosphate kinase activity"/>
    <property type="evidence" value="ECO:0007669"/>
    <property type="project" value="InterPro"/>
</dbReference>
<evidence type="ECO:0000256" key="1">
    <source>
        <dbReference type="ARBA" id="ARBA00009924"/>
    </source>
</evidence>
<dbReference type="InterPro" id="IPR022486">
    <property type="entry name" value="PPK2_PA0141"/>
</dbReference>
<evidence type="ECO:0000259" key="4">
    <source>
        <dbReference type="Pfam" id="PF03976"/>
    </source>
</evidence>
<dbReference type="PIRSF" id="PIRSF028756">
    <property type="entry name" value="PPK2_prd"/>
    <property type="match status" value="1"/>
</dbReference>
<reference evidence="5" key="1">
    <citation type="submission" date="2016-10" db="EMBL/GenBank/DDBJ databases">
        <authorList>
            <person name="de Groot N.N."/>
        </authorList>
    </citation>
    <scope>NUCLEOTIDE SEQUENCE</scope>
</reference>
<dbReference type="EC" id="2.-.-.-" evidence="5"/>
<comment type="similarity">
    <text evidence="1">Belongs to the polyphosphate kinase 2 (PPK2) family. Class I subfamily.</text>
</comment>
<sequence length="252" mass="29791">MKKKLYKKELYRLQVELVKFQKDVIEKNVAVCIVLEGRDTAGKDGTIKRFTEHLSPREARTVALGVPSDKEKNSWYFQRYVPHLPSGGEIVFFNRSWYNRAGVEKVMGFCTQKQYRAFMEEVGSFEEMLTHSNIRLFKYYLDISKKEQKKRLEARKTDPLKQWKLSPIDAKAQKMWNAYSKTRDEMFNKTSFVYAPWYVVHTDDKKEARINIIKHFLSLNDYPDKDKALLAYDHDIICKFDPVCYEKGMIAP</sequence>
<feature type="domain" description="Polyphosphate kinase-2-related" evidence="4">
    <location>
        <begin position="2"/>
        <end position="227"/>
    </location>
</feature>
<proteinExistence type="inferred from homology"/>
<dbReference type="SUPFAM" id="SSF52540">
    <property type="entry name" value="P-loop containing nucleoside triphosphate hydrolases"/>
    <property type="match status" value="1"/>
</dbReference>
<dbReference type="PANTHER" id="PTHR34383">
    <property type="entry name" value="POLYPHOSPHATE:AMP PHOSPHOTRANSFERASE-RELATED"/>
    <property type="match status" value="1"/>
</dbReference>